<dbReference type="InterPro" id="IPR014710">
    <property type="entry name" value="RmlC-like_jellyroll"/>
</dbReference>
<sequence length="284" mass="31263">MPEDAPTLPHAPAAGVVTVEPAFWSHRGPAPHMPSSHRHDDLEINLVLQGRLDYVFGGAPVSVHAGEIALFWGWTAHQLVDDLAGEFRWVHIPLAEVLAWGLPDPDLGAMLLNRPIVVPTSAAGRDVESMMGSWQRDFADEGAEIIATLEAQALVRRLLRHHRERLDLRADAPHGTAETMQRVVGMVRFIVERFREPIGVAEVADAEHLNPHYAMTVFRHDVGSTIVEYLTRCRVAEAQRLLMTTSLTASEIAHAAGFGSQSSFYAHFARATGSAPAAYRARLR</sequence>
<gene>
    <name evidence="5" type="ORF">GCM10025874_25310</name>
</gene>
<dbReference type="SMART" id="SM00342">
    <property type="entry name" value="HTH_ARAC"/>
    <property type="match status" value="1"/>
</dbReference>
<organism evidence="5 6">
    <name type="scientific">Arenivirga flava</name>
    <dbReference type="NCBI Taxonomy" id="1930060"/>
    <lineage>
        <taxon>Bacteria</taxon>
        <taxon>Bacillati</taxon>
        <taxon>Actinomycetota</taxon>
        <taxon>Actinomycetes</taxon>
        <taxon>Micrococcales</taxon>
        <taxon>Microbacteriaceae</taxon>
        <taxon>Arenivirga</taxon>
    </lineage>
</organism>
<dbReference type="Pfam" id="PF12833">
    <property type="entry name" value="HTH_18"/>
    <property type="match status" value="1"/>
</dbReference>
<keyword evidence="6" id="KW-1185">Reference proteome</keyword>
<evidence type="ECO:0000259" key="4">
    <source>
        <dbReference type="PROSITE" id="PS01124"/>
    </source>
</evidence>
<dbReference type="Gene3D" id="2.60.120.10">
    <property type="entry name" value="Jelly Rolls"/>
    <property type="match status" value="1"/>
</dbReference>
<proteinExistence type="predicted"/>
<feature type="domain" description="HTH araC/xylS-type" evidence="4">
    <location>
        <begin position="184"/>
        <end position="282"/>
    </location>
</feature>
<name>A0AA37XBX4_9MICO</name>
<dbReference type="Proteomes" id="UP001157160">
    <property type="component" value="Unassembled WGS sequence"/>
</dbReference>
<evidence type="ECO:0000313" key="5">
    <source>
        <dbReference type="EMBL" id="GMA29278.1"/>
    </source>
</evidence>
<dbReference type="InterPro" id="IPR013096">
    <property type="entry name" value="Cupin_2"/>
</dbReference>
<dbReference type="InterPro" id="IPR050204">
    <property type="entry name" value="AraC_XylS_family_regulators"/>
</dbReference>
<evidence type="ECO:0000256" key="1">
    <source>
        <dbReference type="ARBA" id="ARBA00023015"/>
    </source>
</evidence>
<reference evidence="5 6" key="1">
    <citation type="journal article" date="2014" name="Int. J. Syst. Evol. Microbiol.">
        <title>Complete genome sequence of Corynebacterium casei LMG S-19264T (=DSM 44701T), isolated from a smear-ripened cheese.</title>
        <authorList>
            <consortium name="US DOE Joint Genome Institute (JGI-PGF)"/>
            <person name="Walter F."/>
            <person name="Albersmeier A."/>
            <person name="Kalinowski J."/>
            <person name="Ruckert C."/>
        </authorList>
    </citation>
    <scope>NUCLEOTIDE SEQUENCE [LARGE SCALE GENOMIC DNA]</scope>
    <source>
        <strain evidence="5 6">NBRC 112289</strain>
    </source>
</reference>
<dbReference type="AlphaFoldDB" id="A0AA37XBX4"/>
<dbReference type="Pfam" id="PF07883">
    <property type="entry name" value="Cupin_2"/>
    <property type="match status" value="1"/>
</dbReference>
<dbReference type="EMBL" id="BSUL01000001">
    <property type="protein sequence ID" value="GMA29278.1"/>
    <property type="molecule type" value="Genomic_DNA"/>
</dbReference>
<dbReference type="GO" id="GO:0043565">
    <property type="term" value="F:sequence-specific DNA binding"/>
    <property type="evidence" value="ECO:0007669"/>
    <property type="project" value="InterPro"/>
</dbReference>
<keyword evidence="1" id="KW-0805">Transcription regulation</keyword>
<dbReference type="InterPro" id="IPR018060">
    <property type="entry name" value="HTH_AraC"/>
</dbReference>
<dbReference type="PROSITE" id="PS01124">
    <property type="entry name" value="HTH_ARAC_FAMILY_2"/>
    <property type="match status" value="1"/>
</dbReference>
<protein>
    <submittedName>
        <fullName evidence="5">AraC family transcriptional regulator</fullName>
    </submittedName>
</protein>
<dbReference type="Gene3D" id="1.10.10.60">
    <property type="entry name" value="Homeodomain-like"/>
    <property type="match status" value="2"/>
</dbReference>
<accession>A0AA37XBX4</accession>
<dbReference type="SUPFAM" id="SSF46689">
    <property type="entry name" value="Homeodomain-like"/>
    <property type="match status" value="1"/>
</dbReference>
<dbReference type="PANTHER" id="PTHR46796">
    <property type="entry name" value="HTH-TYPE TRANSCRIPTIONAL ACTIVATOR RHAS-RELATED"/>
    <property type="match status" value="1"/>
</dbReference>
<dbReference type="SUPFAM" id="SSF51215">
    <property type="entry name" value="Regulatory protein AraC"/>
    <property type="match status" value="1"/>
</dbReference>
<comment type="caution">
    <text evidence="5">The sequence shown here is derived from an EMBL/GenBank/DDBJ whole genome shotgun (WGS) entry which is preliminary data.</text>
</comment>
<dbReference type="InterPro" id="IPR037923">
    <property type="entry name" value="HTH-like"/>
</dbReference>
<evidence type="ECO:0000256" key="2">
    <source>
        <dbReference type="ARBA" id="ARBA00023125"/>
    </source>
</evidence>
<dbReference type="RefSeq" id="WP_284233220.1">
    <property type="nucleotide sequence ID" value="NZ_BSUL01000001.1"/>
</dbReference>
<evidence type="ECO:0000256" key="3">
    <source>
        <dbReference type="ARBA" id="ARBA00023163"/>
    </source>
</evidence>
<dbReference type="InterPro" id="IPR009057">
    <property type="entry name" value="Homeodomain-like_sf"/>
</dbReference>
<evidence type="ECO:0000313" key="6">
    <source>
        <dbReference type="Proteomes" id="UP001157160"/>
    </source>
</evidence>
<dbReference type="GO" id="GO:0003700">
    <property type="term" value="F:DNA-binding transcription factor activity"/>
    <property type="evidence" value="ECO:0007669"/>
    <property type="project" value="InterPro"/>
</dbReference>
<keyword evidence="3" id="KW-0804">Transcription</keyword>
<keyword evidence="2" id="KW-0238">DNA-binding</keyword>